<evidence type="ECO:0000313" key="4">
    <source>
        <dbReference type="EMBL" id="AEJ62359.1"/>
    </source>
</evidence>
<dbReference type="PANTHER" id="PTHR43649:SF14">
    <property type="entry name" value="BLR3389 PROTEIN"/>
    <property type="match status" value="1"/>
</dbReference>
<dbReference type="RefSeq" id="WP_014625675.1">
    <property type="nucleotide sequence ID" value="NC_017583.1"/>
</dbReference>
<keyword evidence="5" id="KW-1185">Reference proteome</keyword>
<comment type="subcellular location">
    <subcellularLocation>
        <location evidence="1">Periplasm</location>
    </subcellularLocation>
</comment>
<dbReference type="KEGG" id="stq:Spith_2103"/>
<dbReference type="InterPro" id="IPR050490">
    <property type="entry name" value="Bact_solute-bd_prot1"/>
</dbReference>
<sequence>MKRIFSVLLVFSIALTGVWAQGQGGGAASQGGVKTITFWHLDTQGDFKELWDNVAAKFMEENPGVKIEITVLENEAFKQKLATTMQSGNPPDVFRSWGGGVLFSYAKAGLVKDITEEIMNSDVGKKISKGALGVYSMNGRVYGVPYTMGGVVLWYNKKLFEKAGVNVPFRTWDDFLAGVKKLKAAGITPITVGAGDKWPAHYWWCYLAIRLGGKEDFERAYTRKGKFTDPSFIKAGEKLMELVNLDPFQQGYLGATYNDAALLMATGEAAMELMGQWATFVYEANATEDGIGTELENLGMMPFPLVEGGKGSPDDLLGGGDGLAIGKNAPPEAVEFLKFIFRDDIYSVLTPELSFVPVIEGAEQYVESPFLKELAKMVVKAPYYQLYYDQFLPPAVGEAVKDASQGLFAKAITPEKAAQMIEEAMAAEAQ</sequence>
<feature type="signal peptide" evidence="3">
    <location>
        <begin position="1"/>
        <end position="20"/>
    </location>
</feature>
<dbReference type="OrthoDB" id="9798191at2"/>
<dbReference type="HOGENOM" id="CLU_031285_12_0_12"/>
<evidence type="ECO:0000256" key="3">
    <source>
        <dbReference type="SAM" id="SignalP"/>
    </source>
</evidence>
<accession>G0GF15</accession>
<comment type="similarity">
    <text evidence="2">Belongs to the bacterial solute-binding protein 1 family.</text>
</comment>
<dbReference type="Gene3D" id="3.40.190.10">
    <property type="entry name" value="Periplasmic binding protein-like II"/>
    <property type="match status" value="2"/>
</dbReference>
<dbReference type="InterPro" id="IPR006059">
    <property type="entry name" value="SBP"/>
</dbReference>
<gene>
    <name evidence="4" type="ordered locus">Spith_2103</name>
</gene>
<evidence type="ECO:0000313" key="5">
    <source>
        <dbReference type="Proteomes" id="UP000007254"/>
    </source>
</evidence>
<evidence type="ECO:0000256" key="1">
    <source>
        <dbReference type="ARBA" id="ARBA00004418"/>
    </source>
</evidence>
<feature type="chain" id="PRO_5003399888" evidence="3">
    <location>
        <begin position="21"/>
        <end position="430"/>
    </location>
</feature>
<reference evidence="4 5" key="1">
    <citation type="submission" date="2011-06" db="EMBL/GenBank/DDBJ databases">
        <title>The complete genome of Spirochaeta thermophila DSM 6578.</title>
        <authorList>
            <consortium name="US DOE Joint Genome Institute (JGI-PGF)"/>
            <person name="Lucas S."/>
            <person name="Lapidus A."/>
            <person name="Bruce D."/>
            <person name="Goodwin L."/>
            <person name="Pitluck S."/>
            <person name="Peters L."/>
            <person name="Kyrpides N."/>
            <person name="Mavromatis K."/>
            <person name="Ivanova N."/>
            <person name="Mikailova N."/>
            <person name="Pagani I."/>
            <person name="Chertkov O."/>
            <person name="Detter J.C."/>
            <person name="Tapia R."/>
            <person name="Han C."/>
            <person name="Land M."/>
            <person name="Hauser L."/>
            <person name="Markowitz V."/>
            <person name="Cheng J.-F."/>
            <person name="Hugenholtz P."/>
            <person name="Woyke T."/>
            <person name="Wu D."/>
            <person name="Spring S."/>
            <person name="Merkhoffer B."/>
            <person name="Schneider S."/>
            <person name="Klenk H.-P."/>
            <person name="Eisen J.A."/>
        </authorList>
    </citation>
    <scope>NUCLEOTIDE SEQUENCE [LARGE SCALE GENOMIC DNA]</scope>
    <source>
        <strain evidence="5">ATCC 700085 / DSM 6578 / Z-1203</strain>
    </source>
</reference>
<keyword evidence="3" id="KW-0732">Signal</keyword>
<dbReference type="STRING" id="869211.Spith_2103"/>
<proteinExistence type="inferred from homology"/>
<protein>
    <submittedName>
        <fullName evidence="4">Extracellular solute-binding protein family 1</fullName>
    </submittedName>
</protein>
<name>G0GF15_WINT7</name>
<dbReference type="AlphaFoldDB" id="G0GF15"/>
<evidence type="ECO:0000256" key="2">
    <source>
        <dbReference type="ARBA" id="ARBA00008520"/>
    </source>
</evidence>
<dbReference type="PANTHER" id="PTHR43649">
    <property type="entry name" value="ARABINOSE-BINDING PROTEIN-RELATED"/>
    <property type="match status" value="1"/>
</dbReference>
<dbReference type="GO" id="GO:0042597">
    <property type="term" value="C:periplasmic space"/>
    <property type="evidence" value="ECO:0007669"/>
    <property type="project" value="UniProtKB-SubCell"/>
</dbReference>
<dbReference type="SUPFAM" id="SSF53850">
    <property type="entry name" value="Periplasmic binding protein-like II"/>
    <property type="match status" value="1"/>
</dbReference>
<dbReference type="Pfam" id="PF01547">
    <property type="entry name" value="SBP_bac_1"/>
    <property type="match status" value="1"/>
</dbReference>
<dbReference type="EMBL" id="CP002903">
    <property type="protein sequence ID" value="AEJ62359.1"/>
    <property type="molecule type" value="Genomic_DNA"/>
</dbReference>
<dbReference type="Proteomes" id="UP000007254">
    <property type="component" value="Chromosome"/>
</dbReference>
<organism evidence="4 5">
    <name type="scientific">Winmispira thermophila (strain ATCC 700085 / DSM 6578 / Z-1203)</name>
    <name type="common">Spirochaeta thermophila</name>
    <dbReference type="NCBI Taxonomy" id="869211"/>
    <lineage>
        <taxon>Bacteria</taxon>
        <taxon>Pseudomonadati</taxon>
        <taxon>Spirochaetota</taxon>
        <taxon>Spirochaetia</taxon>
        <taxon>Winmispirales</taxon>
        <taxon>Winmispiraceae</taxon>
        <taxon>Winmispira</taxon>
    </lineage>
</organism>